<name>A0A0F9B2Y6_9ZZZZ</name>
<protein>
    <submittedName>
        <fullName evidence="1">Uncharacterized protein</fullName>
    </submittedName>
</protein>
<organism evidence="1">
    <name type="scientific">marine sediment metagenome</name>
    <dbReference type="NCBI Taxonomy" id="412755"/>
    <lineage>
        <taxon>unclassified sequences</taxon>
        <taxon>metagenomes</taxon>
        <taxon>ecological metagenomes</taxon>
    </lineage>
</organism>
<proteinExistence type="predicted"/>
<gene>
    <name evidence="1" type="ORF">LCGC14_2578570</name>
</gene>
<accession>A0A0F9B2Y6</accession>
<evidence type="ECO:0000313" key="1">
    <source>
        <dbReference type="EMBL" id="KKL08167.1"/>
    </source>
</evidence>
<sequence>MVDPTKVDFWYKESDLRLTNLELLALARLLVVSNSYPKAFRKDCECPESLESKISSFFIKFGLEGIPDAIIIA</sequence>
<comment type="caution">
    <text evidence="1">The sequence shown here is derived from an EMBL/GenBank/DDBJ whole genome shotgun (WGS) entry which is preliminary data.</text>
</comment>
<reference evidence="1" key="1">
    <citation type="journal article" date="2015" name="Nature">
        <title>Complex archaea that bridge the gap between prokaryotes and eukaryotes.</title>
        <authorList>
            <person name="Spang A."/>
            <person name="Saw J.H."/>
            <person name="Jorgensen S.L."/>
            <person name="Zaremba-Niedzwiedzka K."/>
            <person name="Martijn J."/>
            <person name="Lind A.E."/>
            <person name="van Eijk R."/>
            <person name="Schleper C."/>
            <person name="Guy L."/>
            <person name="Ettema T.J."/>
        </authorList>
    </citation>
    <scope>NUCLEOTIDE SEQUENCE</scope>
</reference>
<dbReference type="AlphaFoldDB" id="A0A0F9B2Y6"/>
<dbReference type="EMBL" id="LAZR01042990">
    <property type="protein sequence ID" value="KKL08167.1"/>
    <property type="molecule type" value="Genomic_DNA"/>
</dbReference>